<dbReference type="GO" id="GO:0006888">
    <property type="term" value="P:endoplasmic reticulum to Golgi vesicle-mediated transport"/>
    <property type="evidence" value="ECO:0007669"/>
    <property type="project" value="TreeGrafter"/>
</dbReference>
<dbReference type="HOGENOM" id="CLU_076409_3_1_1"/>
<gene>
    <name evidence="3" type="primary">TRAPPC6A</name>
</gene>
<name>K7FI41_PELSI</name>
<dbReference type="GO" id="GO:0030008">
    <property type="term" value="C:TRAPP complex"/>
    <property type="evidence" value="ECO:0007669"/>
    <property type="project" value="TreeGrafter"/>
</dbReference>
<dbReference type="Gene3D" id="3.30.1380.20">
    <property type="entry name" value="Trafficking protein particle complex subunit 3"/>
    <property type="match status" value="1"/>
</dbReference>
<comment type="similarity">
    <text evidence="2">Belongs to the TRAPP small subunits family. BET3 subfamily.</text>
</comment>
<dbReference type="OMA" id="SCGMVRG"/>
<accession>K7FI41</accession>
<evidence type="ECO:0000256" key="2">
    <source>
        <dbReference type="ARBA" id="ARBA00006218"/>
    </source>
</evidence>
<dbReference type="eggNOG" id="KOG3316">
    <property type="taxonomic scope" value="Eukaryota"/>
</dbReference>
<keyword evidence="4" id="KW-1185">Reference proteome</keyword>
<organism evidence="3 4">
    <name type="scientific">Pelodiscus sinensis</name>
    <name type="common">Chinese softshell turtle</name>
    <name type="synonym">Trionyx sinensis</name>
    <dbReference type="NCBI Taxonomy" id="13735"/>
    <lineage>
        <taxon>Eukaryota</taxon>
        <taxon>Metazoa</taxon>
        <taxon>Chordata</taxon>
        <taxon>Craniata</taxon>
        <taxon>Vertebrata</taxon>
        <taxon>Euteleostomi</taxon>
        <taxon>Archelosauria</taxon>
        <taxon>Testudinata</taxon>
        <taxon>Testudines</taxon>
        <taxon>Cryptodira</taxon>
        <taxon>Trionychia</taxon>
        <taxon>Trionychidae</taxon>
        <taxon>Pelodiscus</taxon>
    </lineage>
</organism>
<dbReference type="InterPro" id="IPR007194">
    <property type="entry name" value="TRAPP_component"/>
</dbReference>
<dbReference type="Proteomes" id="UP000007267">
    <property type="component" value="Unassembled WGS sequence"/>
</dbReference>
<dbReference type="EMBL" id="AGCU01035707">
    <property type="status" value="NOT_ANNOTATED_CDS"/>
    <property type="molecule type" value="Genomic_DNA"/>
</dbReference>
<evidence type="ECO:0000313" key="4">
    <source>
        <dbReference type="Proteomes" id="UP000007267"/>
    </source>
</evidence>
<dbReference type="Ensembl" id="ENSPSIT00000007742.1">
    <property type="protein sequence ID" value="ENSPSIP00000007701.1"/>
    <property type="gene ID" value="ENSPSIG00000007032.1"/>
</dbReference>
<reference evidence="4" key="2">
    <citation type="journal article" date="2013" name="Nat. Genet.">
        <title>The draft genomes of soft-shell turtle and green sea turtle yield insights into the development and evolution of the turtle-specific body plan.</title>
        <authorList>
            <person name="Wang Z."/>
            <person name="Pascual-Anaya J."/>
            <person name="Zadissa A."/>
            <person name="Li W."/>
            <person name="Niimura Y."/>
            <person name="Huang Z."/>
            <person name="Li C."/>
            <person name="White S."/>
            <person name="Xiong Z."/>
            <person name="Fang D."/>
            <person name="Wang B."/>
            <person name="Ming Y."/>
            <person name="Chen Y."/>
            <person name="Zheng Y."/>
            <person name="Kuraku S."/>
            <person name="Pignatelli M."/>
            <person name="Herrero J."/>
            <person name="Beal K."/>
            <person name="Nozawa M."/>
            <person name="Li Q."/>
            <person name="Wang J."/>
            <person name="Zhang H."/>
            <person name="Yu L."/>
            <person name="Shigenobu S."/>
            <person name="Wang J."/>
            <person name="Liu J."/>
            <person name="Flicek P."/>
            <person name="Searle S."/>
            <person name="Wang J."/>
            <person name="Kuratani S."/>
            <person name="Yin Y."/>
            <person name="Aken B."/>
            <person name="Zhang G."/>
            <person name="Irie N."/>
        </authorList>
    </citation>
    <scope>NUCLEOTIDE SEQUENCE [LARGE SCALE GENOMIC DNA]</scope>
    <source>
        <strain evidence="4">Daiwa-1</strain>
    </source>
</reference>
<dbReference type="EMBL" id="AGCU01035703">
    <property type="status" value="NOT_ANNOTATED_CDS"/>
    <property type="molecule type" value="Genomic_DNA"/>
</dbReference>
<dbReference type="AlphaFoldDB" id="K7FI41"/>
<evidence type="ECO:0000256" key="1">
    <source>
        <dbReference type="ARBA" id="ARBA00004222"/>
    </source>
</evidence>
<dbReference type="PANTHER" id="PTHR12817:SF0">
    <property type="entry name" value="GEO08327P1"/>
    <property type="match status" value="1"/>
</dbReference>
<dbReference type="EMBL" id="AGCU01035706">
    <property type="status" value="NOT_ANNOTATED_CDS"/>
    <property type="molecule type" value="Genomic_DNA"/>
</dbReference>
<dbReference type="SUPFAM" id="SSF111126">
    <property type="entry name" value="Ligand-binding domain in the NO signalling and Golgi transport"/>
    <property type="match status" value="1"/>
</dbReference>
<reference evidence="3" key="3">
    <citation type="submission" date="2025-08" db="UniProtKB">
        <authorList>
            <consortium name="Ensembl"/>
        </authorList>
    </citation>
    <scope>IDENTIFICATION</scope>
</reference>
<protein>
    <submittedName>
        <fullName evidence="3">Trafficking protein particle complex subunit 6A</fullName>
    </submittedName>
</protein>
<comment type="subcellular location">
    <subcellularLocation>
        <location evidence="1">Golgi apparatus</location>
        <location evidence="1">cis-Golgi network</location>
    </subcellularLocation>
</comment>
<dbReference type="EMBL" id="AGCU01035704">
    <property type="status" value="NOT_ANNOTATED_CDS"/>
    <property type="molecule type" value="Genomic_DNA"/>
</dbReference>
<evidence type="ECO:0000313" key="3">
    <source>
        <dbReference type="Ensembl" id="ENSPSIP00000007701.1"/>
    </source>
</evidence>
<reference evidence="4" key="1">
    <citation type="submission" date="2011-10" db="EMBL/GenBank/DDBJ databases">
        <authorList>
            <consortium name="Soft-shell Turtle Genome Consortium"/>
        </authorList>
    </citation>
    <scope>NUCLEOTIDE SEQUENCE [LARGE SCALE GENOMIC DNA]</scope>
    <source>
        <strain evidence="4">Daiwa-1</strain>
    </source>
</reference>
<dbReference type="GO" id="GO:0005801">
    <property type="term" value="C:cis-Golgi network"/>
    <property type="evidence" value="ECO:0007669"/>
    <property type="project" value="TreeGrafter"/>
</dbReference>
<dbReference type="CDD" id="cd14944">
    <property type="entry name" value="TRAPPC6A_Trs33"/>
    <property type="match status" value="1"/>
</dbReference>
<dbReference type="GO" id="GO:0005802">
    <property type="term" value="C:trans-Golgi network"/>
    <property type="evidence" value="ECO:0007669"/>
    <property type="project" value="TreeGrafter"/>
</dbReference>
<dbReference type="STRING" id="13735.ENSPSIP00000007701"/>
<reference evidence="3" key="4">
    <citation type="submission" date="2025-09" db="UniProtKB">
        <authorList>
            <consortium name="Ensembl"/>
        </authorList>
    </citation>
    <scope>IDENTIFICATION</scope>
</reference>
<dbReference type="EMBL" id="AGCU01035705">
    <property type="status" value="NOT_ANNOTATED_CDS"/>
    <property type="molecule type" value="Genomic_DNA"/>
</dbReference>
<dbReference type="PANTHER" id="PTHR12817">
    <property type="entry name" value="TRAFFICKING PROTEIN PARTICLE COMPLEX SUBUNIT 6B"/>
    <property type="match status" value="1"/>
</dbReference>
<dbReference type="InterPro" id="IPR037992">
    <property type="entry name" value="TRAPPC6/Trs33"/>
</dbReference>
<dbReference type="InterPro" id="IPR024096">
    <property type="entry name" value="NO_sig/Golgi_transp_ligand-bd"/>
</dbReference>
<sequence>SASASPCSVLHAAPVPQTCSHPSAPKAGDQEKGLSALEGVGFRVGQGLSERLTKEMPSFKDELDVVKFLCKDLWINVFKKQVDNLRTNHQGTYMLQDNQFLPLSQLSNGKQYLEEAPKFLAFTCGLVKGALSNLGFDSTVTAEVTAMPSSKFQVVIQKS</sequence>
<proteinExistence type="inferred from homology"/>
<dbReference type="GeneTree" id="ENSGT00390000012948"/>
<dbReference type="Pfam" id="PF04051">
    <property type="entry name" value="TRAPP"/>
    <property type="match status" value="1"/>
</dbReference>